<dbReference type="AlphaFoldDB" id="A0A923LHX9"/>
<dbReference type="Gene3D" id="3.40.309.10">
    <property type="entry name" value="Aldehyde Dehydrogenase, Chain A, domain 2"/>
    <property type="match status" value="1"/>
</dbReference>
<evidence type="ECO:0000256" key="6">
    <source>
        <dbReference type="PROSITE-ProRule" id="PRU10007"/>
    </source>
</evidence>
<dbReference type="InterPro" id="IPR015590">
    <property type="entry name" value="Aldehyde_DH_dom"/>
</dbReference>
<proteinExistence type="inferred from homology"/>
<dbReference type="GO" id="GO:0004029">
    <property type="term" value="F:aldehyde dehydrogenase (NAD+) activity"/>
    <property type="evidence" value="ECO:0007669"/>
    <property type="project" value="TreeGrafter"/>
</dbReference>
<dbReference type="PANTHER" id="PTHR43570:SF16">
    <property type="entry name" value="ALDEHYDE DEHYDROGENASE TYPE III, ISOFORM Q"/>
    <property type="match status" value="1"/>
</dbReference>
<feature type="active site" evidence="5">
    <location>
        <position position="243"/>
    </location>
</feature>
<feature type="domain" description="Aldehyde dehydrogenase" evidence="8">
    <location>
        <begin position="2"/>
        <end position="430"/>
    </location>
</feature>
<evidence type="ECO:0000256" key="7">
    <source>
        <dbReference type="RuleBase" id="RU003345"/>
    </source>
</evidence>
<dbReference type="GO" id="GO:0005737">
    <property type="term" value="C:cytoplasm"/>
    <property type="evidence" value="ECO:0007669"/>
    <property type="project" value="TreeGrafter"/>
</dbReference>
<dbReference type="Gene3D" id="3.40.605.10">
    <property type="entry name" value="Aldehyde Dehydrogenase, Chain A, domain 1"/>
    <property type="match status" value="1"/>
</dbReference>
<dbReference type="GO" id="GO:0006081">
    <property type="term" value="P:aldehyde metabolic process"/>
    <property type="evidence" value="ECO:0007669"/>
    <property type="project" value="InterPro"/>
</dbReference>
<dbReference type="InterPro" id="IPR016161">
    <property type="entry name" value="Ald_DH/histidinol_DH"/>
</dbReference>
<accession>A0A923LHX9</accession>
<dbReference type="CDD" id="cd07136">
    <property type="entry name" value="ALDH_YwdH-P39616"/>
    <property type="match status" value="1"/>
</dbReference>
<evidence type="ECO:0000313" key="9">
    <source>
        <dbReference type="EMBL" id="MBC5689107.1"/>
    </source>
</evidence>
<name>A0A923LHX9_9FIRM</name>
<comment type="similarity">
    <text evidence="1 4 7">Belongs to the aldehyde dehydrogenase family.</text>
</comment>
<dbReference type="InterPro" id="IPR012394">
    <property type="entry name" value="Aldehyde_DH_NAD(P)"/>
</dbReference>
<protein>
    <recommendedName>
        <fullName evidence="4">Aldehyde dehydrogenase</fullName>
    </recommendedName>
</protein>
<dbReference type="FunFam" id="3.40.605.10:FF:000004">
    <property type="entry name" value="Aldehyde dehydrogenase"/>
    <property type="match status" value="1"/>
</dbReference>
<evidence type="ECO:0000313" key="10">
    <source>
        <dbReference type="Proteomes" id="UP000652477"/>
    </source>
</evidence>
<dbReference type="PANTHER" id="PTHR43570">
    <property type="entry name" value="ALDEHYDE DEHYDROGENASE"/>
    <property type="match status" value="1"/>
</dbReference>
<dbReference type="InterPro" id="IPR029510">
    <property type="entry name" value="Ald_DH_CS_GLU"/>
</dbReference>
<organism evidence="9 10">
    <name type="scientific">Mediterraneibacter hominis</name>
    <dbReference type="NCBI Taxonomy" id="2763054"/>
    <lineage>
        <taxon>Bacteria</taxon>
        <taxon>Bacillati</taxon>
        <taxon>Bacillota</taxon>
        <taxon>Clostridia</taxon>
        <taxon>Lachnospirales</taxon>
        <taxon>Lachnospiraceae</taxon>
        <taxon>Mediterraneibacter</taxon>
    </lineage>
</organism>
<comment type="caution">
    <text evidence="9">The sequence shown here is derived from an EMBL/GenBank/DDBJ whole genome shotgun (WGS) entry which is preliminary data.</text>
</comment>
<keyword evidence="3" id="KW-0520">NAD</keyword>
<dbReference type="PROSITE" id="PS00070">
    <property type="entry name" value="ALDEHYDE_DEHYDR_CYS"/>
    <property type="match status" value="1"/>
</dbReference>
<dbReference type="SUPFAM" id="SSF53720">
    <property type="entry name" value="ALDH-like"/>
    <property type="match status" value="1"/>
</dbReference>
<sequence length="459" mass="52672">MQIEKMMQEQKRFFQSGSTREIEFRIQHLKHLYTAVQKGRKAIERALFLDLGKHETEAYETEIGMVLSDIRYTIRRLSGWAREKRVRTPFYLFPGKSAIRREPYGQVLIMGPYNYPFQLLMEPLIGAIAAGNCVVLKPSELAPHTMLVIEKLIEKTFAEKYICCICGGVAVNQELLNQRFDYLFFTGSVRVGRLVMKAAAEKLTPVTLELGGKSPVIVEKSANIKQAAHRIMWGKLLNAGQTCVAPDYVLVDETVKEELLRELKKAVKKLYGTDVQRNRDFGRIINERHYDRLEAILKEDAEYQFFSCGRDRKERYIGPVILDLKTVENAACMQEEIFGPILPVLSYKTLKEAVCFVRKRENPLALYIFTRNKEIARWTLNHTKSGGAAVNDTISHLVGTNLPFGGVGNSGMGNYHGKYSFYTFTHERSVYTKPARLNLTVGYPPYKKWKEKLLHRVFH</sequence>
<dbReference type="FunFam" id="3.40.309.10:FF:000003">
    <property type="entry name" value="Aldehyde dehydrogenase"/>
    <property type="match status" value="1"/>
</dbReference>
<evidence type="ECO:0000256" key="3">
    <source>
        <dbReference type="ARBA" id="ARBA00023027"/>
    </source>
</evidence>
<evidence type="ECO:0000256" key="5">
    <source>
        <dbReference type="PIRSR" id="PIRSR036492-1"/>
    </source>
</evidence>
<evidence type="ECO:0000256" key="4">
    <source>
        <dbReference type="PIRNR" id="PIRNR036492"/>
    </source>
</evidence>
<evidence type="ECO:0000256" key="2">
    <source>
        <dbReference type="ARBA" id="ARBA00023002"/>
    </source>
</evidence>
<evidence type="ECO:0000256" key="1">
    <source>
        <dbReference type="ARBA" id="ARBA00009986"/>
    </source>
</evidence>
<keyword evidence="10" id="KW-1185">Reference proteome</keyword>
<dbReference type="PROSITE" id="PS00687">
    <property type="entry name" value="ALDEHYDE_DEHYDR_GLU"/>
    <property type="match status" value="1"/>
</dbReference>
<reference evidence="9" key="1">
    <citation type="submission" date="2020-08" db="EMBL/GenBank/DDBJ databases">
        <title>Genome public.</title>
        <authorList>
            <person name="Liu C."/>
            <person name="Sun Q."/>
        </authorList>
    </citation>
    <scope>NUCLEOTIDE SEQUENCE</scope>
    <source>
        <strain evidence="9">NSJ-55</strain>
    </source>
</reference>
<dbReference type="PIRSF" id="PIRSF036492">
    <property type="entry name" value="ALDH"/>
    <property type="match status" value="1"/>
</dbReference>
<feature type="active site" evidence="5 6">
    <location>
        <position position="209"/>
    </location>
</feature>
<dbReference type="Proteomes" id="UP000652477">
    <property type="component" value="Unassembled WGS sequence"/>
</dbReference>
<dbReference type="InterPro" id="IPR016162">
    <property type="entry name" value="Ald_DH_N"/>
</dbReference>
<gene>
    <name evidence="9" type="ORF">H8S37_09230</name>
</gene>
<keyword evidence="2 4" id="KW-0560">Oxidoreductase</keyword>
<dbReference type="Pfam" id="PF00171">
    <property type="entry name" value="Aldedh"/>
    <property type="match status" value="1"/>
</dbReference>
<dbReference type="EMBL" id="JACOPF010000001">
    <property type="protein sequence ID" value="MBC5689107.1"/>
    <property type="molecule type" value="Genomic_DNA"/>
</dbReference>
<dbReference type="InterPro" id="IPR016163">
    <property type="entry name" value="Ald_DH_C"/>
</dbReference>
<dbReference type="InterPro" id="IPR016160">
    <property type="entry name" value="Ald_DH_CS_CYS"/>
</dbReference>
<evidence type="ECO:0000259" key="8">
    <source>
        <dbReference type="Pfam" id="PF00171"/>
    </source>
</evidence>